<evidence type="ECO:0000256" key="4">
    <source>
        <dbReference type="ARBA" id="ARBA00022603"/>
    </source>
</evidence>
<evidence type="ECO:0000256" key="2">
    <source>
        <dbReference type="ARBA" id="ARBA00004370"/>
    </source>
</evidence>
<evidence type="ECO:0000256" key="13">
    <source>
        <dbReference type="ARBA" id="ARBA00023136"/>
    </source>
</evidence>
<keyword evidence="11" id="KW-1133">Transmembrane helix</keyword>
<comment type="subcellular location">
    <subcellularLocation>
        <location evidence="2">Membrane</location>
    </subcellularLocation>
</comment>
<evidence type="ECO:0000256" key="9">
    <source>
        <dbReference type="ARBA" id="ARBA00022723"/>
    </source>
</evidence>
<dbReference type="Pfam" id="PF22528">
    <property type="entry name" value="PRMT_C"/>
    <property type="match status" value="2"/>
</dbReference>
<feature type="domain" description="Protein arginine N-methyltransferase" evidence="16">
    <location>
        <begin position="767"/>
        <end position="929"/>
    </location>
</feature>
<dbReference type="FunFam" id="1.10.760.10:FF:000002">
    <property type="entry name" value="Cytochrome c1, heme protein"/>
    <property type="match status" value="1"/>
</dbReference>
<dbReference type="FunFam" id="3.40.50.150:FF:000070">
    <property type="entry name" value="Protein arginine N-methyltransferase 7"/>
    <property type="match status" value="1"/>
</dbReference>
<comment type="cofactor">
    <cofactor evidence="14">
        <name>heme c</name>
        <dbReference type="ChEBI" id="CHEBI:61717"/>
    </cofactor>
    <text evidence="14">Binds 1 heme c group covalently per subunit.</text>
</comment>
<evidence type="ECO:0000256" key="1">
    <source>
        <dbReference type="ARBA" id="ARBA00002555"/>
    </source>
</evidence>
<keyword evidence="10" id="KW-0677">Repeat</keyword>
<comment type="function">
    <text evidence="1">Electron carrier protein. The oxidized form of the cytochrome c heme group can accept an electron from the heme group of the cytochrome c1 subunit of cytochrome reductase. Cytochrome c then transfers this electron to the cytochrome oxidase complex, the final protein carrier in the mitochondrial electron-transport chain.</text>
</comment>
<reference evidence="17" key="1">
    <citation type="submission" date="2020-11" db="EMBL/GenBank/DDBJ databases">
        <authorList>
            <person name="Tran Van P."/>
        </authorList>
    </citation>
    <scope>NUCLEOTIDE SEQUENCE</scope>
</reference>
<gene>
    <name evidence="17" type="ORF">TBIB3V08_LOCUS3091</name>
</gene>
<dbReference type="InterPro" id="IPR002326">
    <property type="entry name" value="Cyt_c1"/>
</dbReference>
<dbReference type="GO" id="GO:0016274">
    <property type="term" value="F:protein-arginine N-methyltransferase activity"/>
    <property type="evidence" value="ECO:0007669"/>
    <property type="project" value="InterPro"/>
</dbReference>
<dbReference type="InterPro" id="IPR055135">
    <property type="entry name" value="PRMT_dom"/>
</dbReference>
<evidence type="ECO:0000259" key="16">
    <source>
        <dbReference type="Pfam" id="PF22528"/>
    </source>
</evidence>
<feature type="binding site" description="covalent" evidence="14">
    <location>
        <position position="67"/>
    </location>
    <ligand>
        <name>heme c</name>
        <dbReference type="ChEBI" id="CHEBI:61717"/>
    </ligand>
</feature>
<dbReference type="PANTHER" id="PTHR10266:SF3">
    <property type="entry name" value="CYTOCHROME C1, HEME PROTEIN, MITOCHONDRIAL"/>
    <property type="match status" value="1"/>
</dbReference>
<keyword evidence="5 14" id="KW-0349">Heme</keyword>
<keyword evidence="6 15" id="KW-0808">Transferase</keyword>
<keyword evidence="4 15" id="KW-0489">Methyltransferase</keyword>
<dbReference type="PRINTS" id="PR00603">
    <property type="entry name" value="CYTOCHROMEC1"/>
</dbReference>
<dbReference type="InterPro" id="IPR025799">
    <property type="entry name" value="Arg_MeTrfase"/>
</dbReference>
<proteinExistence type="inferred from homology"/>
<evidence type="ECO:0000256" key="10">
    <source>
        <dbReference type="ARBA" id="ARBA00022737"/>
    </source>
</evidence>
<evidence type="ECO:0000256" key="11">
    <source>
        <dbReference type="ARBA" id="ARBA00022989"/>
    </source>
</evidence>
<evidence type="ECO:0000256" key="14">
    <source>
        <dbReference type="PIRSR" id="PIRSR602326-1"/>
    </source>
</evidence>
<evidence type="ECO:0000256" key="3">
    <source>
        <dbReference type="ARBA" id="ARBA00006488"/>
    </source>
</evidence>
<keyword evidence="8" id="KW-0812">Transmembrane</keyword>
<keyword evidence="13" id="KW-0472">Membrane</keyword>
<sequence>MLANISDKQRGLVGALLFALDQSVKASDLELHPPKHPWSHKGYFSALDHASIRRGYEVYKQVCAACHSMKYIAYRNLIGVSHTEVEAKAEAEEVMVKDGPDDQGNYFNRPGKLSDYFPSPYPNEEAARAANNGAYPPDLSLITLARHGGEDYVFALLTGYCDPPAGIVLREGQYYNPYFVGGAISMAQALYNEVLEYSDGTPATASQVAKDVCTFLKWAAEPEHDQRKLMCIKISRVNEQLQHKYMTVGRAVCHLTGLKDALQDIRDTGIDVILDEASNICAATSLEIDCFFEEKRAKKRKRLTLEESEDTLINLRLLIQITLRRMNTVFTKKINPVTGKLEWEHQDEDYDFHQEIARSAFADMLHDEERAFKPMAECALKVIKENGFSKQIHLIPKRSTEITLGEDGDMKHRANILVTEVFDTELIGEGALGTFKHAHEVLLEKDCIVVPSSASIYAQVVHSELAQKWNRLSPLRDNKRALNLLDIPSSITNCPGAAAVHDIQLSQLPEGQFTPLTPPFEVFRFDWCGGTPLVFRESTTKCVQSTQDGVAQAVFMWWDLVMDMEGQVTLSCAPHWAHASSPQNMPWRDHWMQAIYYFPREVSVAQGEELTLAAYHDEYSLWFNLHKDISRTRIGSINNSARNQKYLEALREHMTPDSVCLCLGDGNLLGIAASNMGASKVYCVERNSLTSRIMQEFVEYNRLQDKVMVVSSVDHLDNDILNKVTVVFGEPHFFAALLPWQNIHFWYLKDKLSPMLPNNVVLMPRGATLWAMPIEFEHLWKIRAPLHLVEGFSMTHFDKLIENSCSVSDTLVEPQPLWEYPCKMLGKPFKVMELDFTNNLPGSPVENTGNVRFEGSGTCHGVSVWIDWDLDGDPKHIVSTGPVQPPQINQTVSWDMHTRQGVYFFPEHHPIDSTHPLSFLQYSCSFQPEDGEMHFSFQMITFHELYDMVKIV</sequence>
<dbReference type="Pfam" id="PF02167">
    <property type="entry name" value="Cytochrom_C1"/>
    <property type="match status" value="1"/>
</dbReference>
<dbReference type="Gene3D" id="3.40.50.150">
    <property type="entry name" value="Vaccinia Virus protein VP39"/>
    <property type="match status" value="2"/>
</dbReference>
<evidence type="ECO:0000256" key="8">
    <source>
        <dbReference type="ARBA" id="ARBA00022692"/>
    </source>
</evidence>
<keyword evidence="9 14" id="KW-0479">Metal-binding</keyword>
<dbReference type="GO" id="GO:0046872">
    <property type="term" value="F:metal ion binding"/>
    <property type="evidence" value="ECO:0007669"/>
    <property type="project" value="UniProtKB-KW"/>
</dbReference>
<dbReference type="GO" id="GO:0006122">
    <property type="term" value="P:mitochondrial electron transport, ubiquinol to cytochrome c"/>
    <property type="evidence" value="ECO:0007669"/>
    <property type="project" value="TreeGrafter"/>
</dbReference>
<dbReference type="GO" id="GO:0009055">
    <property type="term" value="F:electron transfer activity"/>
    <property type="evidence" value="ECO:0007669"/>
    <property type="project" value="InterPro"/>
</dbReference>
<feature type="binding site" description="covalent" evidence="14">
    <location>
        <position position="63"/>
    </location>
    <ligand>
        <name>heme c</name>
        <dbReference type="ChEBI" id="CHEBI:61717"/>
    </ligand>
</feature>
<dbReference type="AlphaFoldDB" id="A0A7R9EUB6"/>
<protein>
    <recommendedName>
        <fullName evidence="16">Protein arginine N-methyltransferase domain-containing protein</fullName>
    </recommendedName>
</protein>
<dbReference type="GO" id="GO:0020037">
    <property type="term" value="F:heme binding"/>
    <property type="evidence" value="ECO:0007669"/>
    <property type="project" value="InterPro"/>
</dbReference>
<dbReference type="GO" id="GO:0005739">
    <property type="term" value="C:mitochondrion"/>
    <property type="evidence" value="ECO:0007669"/>
    <property type="project" value="GOC"/>
</dbReference>
<name>A0A7R9EUB6_9NEOP</name>
<dbReference type="InterPro" id="IPR029063">
    <property type="entry name" value="SAM-dependent_MTases_sf"/>
</dbReference>
<accession>A0A7R9EUB6</accession>
<keyword evidence="7 15" id="KW-0949">S-adenosyl-L-methionine</keyword>
<dbReference type="Gene3D" id="1.10.760.10">
    <property type="entry name" value="Cytochrome c-like domain"/>
    <property type="match status" value="1"/>
</dbReference>
<dbReference type="SUPFAM" id="SSF46626">
    <property type="entry name" value="Cytochrome c"/>
    <property type="match status" value="1"/>
</dbReference>
<evidence type="ECO:0000313" key="17">
    <source>
        <dbReference type="EMBL" id="CAD7440591.1"/>
    </source>
</evidence>
<dbReference type="PROSITE" id="PS51678">
    <property type="entry name" value="SAM_MT_PRMT"/>
    <property type="match status" value="2"/>
</dbReference>
<organism evidence="17">
    <name type="scientific">Timema bartmani</name>
    <dbReference type="NCBI Taxonomy" id="61472"/>
    <lineage>
        <taxon>Eukaryota</taxon>
        <taxon>Metazoa</taxon>
        <taxon>Ecdysozoa</taxon>
        <taxon>Arthropoda</taxon>
        <taxon>Hexapoda</taxon>
        <taxon>Insecta</taxon>
        <taxon>Pterygota</taxon>
        <taxon>Neoptera</taxon>
        <taxon>Polyneoptera</taxon>
        <taxon>Phasmatodea</taxon>
        <taxon>Timematodea</taxon>
        <taxon>Timematoidea</taxon>
        <taxon>Timematidae</taxon>
        <taxon>Timema</taxon>
    </lineage>
</organism>
<evidence type="ECO:0000256" key="12">
    <source>
        <dbReference type="ARBA" id="ARBA00023004"/>
    </source>
</evidence>
<dbReference type="InterPro" id="IPR036909">
    <property type="entry name" value="Cyt_c-like_dom_sf"/>
</dbReference>
<dbReference type="Gene3D" id="2.70.160.11">
    <property type="entry name" value="Hnrnp arginine n-methyltransferase1"/>
    <property type="match status" value="2"/>
</dbReference>
<evidence type="ECO:0000256" key="7">
    <source>
        <dbReference type="ARBA" id="ARBA00022691"/>
    </source>
</evidence>
<dbReference type="PANTHER" id="PTHR10266">
    <property type="entry name" value="CYTOCHROME C1"/>
    <property type="match status" value="1"/>
</dbReference>
<feature type="domain" description="Protein arginine N-methyltransferase" evidence="16">
    <location>
        <begin position="454"/>
        <end position="624"/>
    </location>
</feature>
<evidence type="ECO:0000256" key="5">
    <source>
        <dbReference type="ARBA" id="ARBA00022617"/>
    </source>
</evidence>
<evidence type="ECO:0000256" key="6">
    <source>
        <dbReference type="ARBA" id="ARBA00022679"/>
    </source>
</evidence>
<dbReference type="GO" id="GO:0032259">
    <property type="term" value="P:methylation"/>
    <property type="evidence" value="ECO:0007669"/>
    <property type="project" value="UniProtKB-KW"/>
</dbReference>
<feature type="binding site" description="covalent" evidence="14">
    <location>
        <position position="186"/>
    </location>
    <ligand>
        <name>heme c</name>
        <dbReference type="ChEBI" id="CHEBI:61717"/>
    </ligand>
</feature>
<dbReference type="EMBL" id="OD565028">
    <property type="protein sequence ID" value="CAD7440591.1"/>
    <property type="molecule type" value="Genomic_DNA"/>
</dbReference>
<feature type="binding site" description="covalent" evidence="14">
    <location>
        <position position="66"/>
    </location>
    <ligand>
        <name>heme c</name>
        <dbReference type="ChEBI" id="CHEBI:61717"/>
    </ligand>
</feature>
<comment type="similarity">
    <text evidence="3">Belongs to the cytochrome c family.</text>
</comment>
<dbReference type="SUPFAM" id="SSF53335">
    <property type="entry name" value="S-adenosyl-L-methionine-dependent methyltransferases"/>
    <property type="match status" value="2"/>
</dbReference>
<dbReference type="GO" id="GO:0016020">
    <property type="term" value="C:membrane"/>
    <property type="evidence" value="ECO:0007669"/>
    <property type="project" value="UniProtKB-SubCell"/>
</dbReference>
<evidence type="ECO:0000256" key="15">
    <source>
        <dbReference type="PROSITE-ProRule" id="PRU01015"/>
    </source>
</evidence>
<keyword evidence="12 14" id="KW-0408">Iron</keyword>